<sequence length="91" mass="10323">METNYASDELGSSDPDASDQESGPRYPRFKMEEPENNYKFKVGLEFVSLDEFKEANTEWSANSKGIDKHVVAKMASYDGIKIRDIVSDIRP</sequence>
<evidence type="ECO:0000256" key="1">
    <source>
        <dbReference type="SAM" id="MobiDB-lite"/>
    </source>
</evidence>
<protein>
    <submittedName>
        <fullName evidence="2">Uncharacterized protein</fullName>
    </submittedName>
</protein>
<accession>A0A9D4WU25</accession>
<dbReference type="EMBL" id="JAMSHJ010000005">
    <property type="protein sequence ID" value="KAI5408446.1"/>
    <property type="molecule type" value="Genomic_DNA"/>
</dbReference>
<dbReference type="AlphaFoldDB" id="A0A9D4WU25"/>
<feature type="region of interest" description="Disordered" evidence="1">
    <location>
        <begin position="1"/>
        <end position="31"/>
    </location>
</feature>
<reference evidence="2 3" key="1">
    <citation type="journal article" date="2022" name="Nat. Genet.">
        <title>Improved pea reference genome and pan-genome highlight genomic features and evolutionary characteristics.</title>
        <authorList>
            <person name="Yang T."/>
            <person name="Liu R."/>
            <person name="Luo Y."/>
            <person name="Hu S."/>
            <person name="Wang D."/>
            <person name="Wang C."/>
            <person name="Pandey M.K."/>
            <person name="Ge S."/>
            <person name="Xu Q."/>
            <person name="Li N."/>
            <person name="Li G."/>
            <person name="Huang Y."/>
            <person name="Saxena R.K."/>
            <person name="Ji Y."/>
            <person name="Li M."/>
            <person name="Yan X."/>
            <person name="He Y."/>
            <person name="Liu Y."/>
            <person name="Wang X."/>
            <person name="Xiang C."/>
            <person name="Varshney R.K."/>
            <person name="Ding H."/>
            <person name="Gao S."/>
            <person name="Zong X."/>
        </authorList>
    </citation>
    <scope>NUCLEOTIDE SEQUENCE [LARGE SCALE GENOMIC DNA]</scope>
    <source>
        <strain evidence="2 3">cv. Zhongwan 6</strain>
    </source>
</reference>
<evidence type="ECO:0000313" key="2">
    <source>
        <dbReference type="EMBL" id="KAI5408446.1"/>
    </source>
</evidence>
<organism evidence="2 3">
    <name type="scientific">Pisum sativum</name>
    <name type="common">Garden pea</name>
    <name type="synonym">Lathyrus oleraceus</name>
    <dbReference type="NCBI Taxonomy" id="3888"/>
    <lineage>
        <taxon>Eukaryota</taxon>
        <taxon>Viridiplantae</taxon>
        <taxon>Streptophyta</taxon>
        <taxon>Embryophyta</taxon>
        <taxon>Tracheophyta</taxon>
        <taxon>Spermatophyta</taxon>
        <taxon>Magnoliopsida</taxon>
        <taxon>eudicotyledons</taxon>
        <taxon>Gunneridae</taxon>
        <taxon>Pentapetalae</taxon>
        <taxon>rosids</taxon>
        <taxon>fabids</taxon>
        <taxon>Fabales</taxon>
        <taxon>Fabaceae</taxon>
        <taxon>Papilionoideae</taxon>
        <taxon>50 kb inversion clade</taxon>
        <taxon>NPAAA clade</taxon>
        <taxon>Hologalegina</taxon>
        <taxon>IRL clade</taxon>
        <taxon>Fabeae</taxon>
        <taxon>Lathyrus</taxon>
    </lineage>
</organism>
<dbReference type="Gramene" id="Psat05G0432500-T1">
    <property type="protein sequence ID" value="KAI5408446.1"/>
    <property type="gene ID" value="KIW84_054325"/>
</dbReference>
<proteinExistence type="predicted"/>
<name>A0A9D4WU25_PEA</name>
<keyword evidence="3" id="KW-1185">Reference proteome</keyword>
<gene>
    <name evidence="2" type="ORF">KIW84_054325</name>
</gene>
<evidence type="ECO:0000313" key="3">
    <source>
        <dbReference type="Proteomes" id="UP001058974"/>
    </source>
</evidence>
<dbReference type="Proteomes" id="UP001058974">
    <property type="component" value="Chromosome 5"/>
</dbReference>
<comment type="caution">
    <text evidence="2">The sequence shown here is derived from an EMBL/GenBank/DDBJ whole genome shotgun (WGS) entry which is preliminary data.</text>
</comment>